<dbReference type="EMBL" id="JABFAE010416908">
    <property type="protein sequence ID" value="MBA0845575.1"/>
    <property type="molecule type" value="Genomic_DNA"/>
</dbReference>
<protein>
    <submittedName>
        <fullName evidence="1">Uncharacterized protein</fullName>
    </submittedName>
</protein>
<evidence type="ECO:0000313" key="2">
    <source>
        <dbReference type="Proteomes" id="UP000593575"/>
    </source>
</evidence>
<sequence length="34" mass="3994">MLSLNYELKSDRGLELAWLLRKVKALSINARPYM</sequence>
<proteinExistence type="predicted"/>
<keyword evidence="2" id="KW-1185">Reference proteome</keyword>
<reference evidence="1 2" key="1">
    <citation type="journal article" date="2019" name="Genome Biol. Evol.">
        <title>Insights into the evolution of the New World diploid cottons (Gossypium, subgenus Houzingenia) based on genome sequencing.</title>
        <authorList>
            <person name="Grover C.E."/>
            <person name="Arick M.A. 2nd"/>
            <person name="Thrash A."/>
            <person name="Conover J.L."/>
            <person name="Sanders W.S."/>
            <person name="Peterson D.G."/>
            <person name="Frelichowski J.E."/>
            <person name="Scheffler J.A."/>
            <person name="Scheffler B.E."/>
            <person name="Wendel J.F."/>
        </authorList>
    </citation>
    <scope>NUCLEOTIDE SEQUENCE [LARGE SCALE GENOMIC DNA]</scope>
    <source>
        <strain evidence="1">6</strain>
        <tissue evidence="1">Leaf</tissue>
    </source>
</reference>
<comment type="caution">
    <text evidence="1">The sequence shown here is derived from an EMBL/GenBank/DDBJ whole genome shotgun (WGS) entry which is preliminary data.</text>
</comment>
<dbReference type="Proteomes" id="UP000593575">
    <property type="component" value="Unassembled WGS sequence"/>
</dbReference>
<accession>A0A7J9KGJ7</accession>
<name>A0A7J9KGJ7_9ROSI</name>
<evidence type="ECO:0000313" key="1">
    <source>
        <dbReference type="EMBL" id="MBA0845575.1"/>
    </source>
</evidence>
<gene>
    <name evidence="1" type="ORF">Goarm_023211</name>
</gene>
<dbReference type="AlphaFoldDB" id="A0A7J9KGJ7"/>
<organism evidence="1 2">
    <name type="scientific">Gossypium armourianum</name>
    <dbReference type="NCBI Taxonomy" id="34283"/>
    <lineage>
        <taxon>Eukaryota</taxon>
        <taxon>Viridiplantae</taxon>
        <taxon>Streptophyta</taxon>
        <taxon>Embryophyta</taxon>
        <taxon>Tracheophyta</taxon>
        <taxon>Spermatophyta</taxon>
        <taxon>Magnoliopsida</taxon>
        <taxon>eudicotyledons</taxon>
        <taxon>Gunneridae</taxon>
        <taxon>Pentapetalae</taxon>
        <taxon>rosids</taxon>
        <taxon>malvids</taxon>
        <taxon>Malvales</taxon>
        <taxon>Malvaceae</taxon>
        <taxon>Malvoideae</taxon>
        <taxon>Gossypium</taxon>
    </lineage>
</organism>